<feature type="signal peptide" evidence="1">
    <location>
        <begin position="1"/>
        <end position="26"/>
    </location>
</feature>
<dbReference type="Proteomes" id="UP000264002">
    <property type="component" value="Unassembled WGS sequence"/>
</dbReference>
<organism evidence="2 3">
    <name type="scientific">Sphaerochaeta halotolerans</name>
    <dbReference type="NCBI Taxonomy" id="2293840"/>
    <lineage>
        <taxon>Bacteria</taxon>
        <taxon>Pseudomonadati</taxon>
        <taxon>Spirochaetota</taxon>
        <taxon>Spirochaetia</taxon>
        <taxon>Spirochaetales</taxon>
        <taxon>Sphaerochaetaceae</taxon>
        <taxon>Sphaerochaeta</taxon>
    </lineage>
</organism>
<gene>
    <name evidence="2" type="ORF">DYP60_05810</name>
</gene>
<evidence type="ECO:0000313" key="2">
    <source>
        <dbReference type="EMBL" id="RFU95140.1"/>
    </source>
</evidence>
<evidence type="ECO:0000313" key="3">
    <source>
        <dbReference type="Proteomes" id="UP000264002"/>
    </source>
</evidence>
<proteinExistence type="predicted"/>
<protein>
    <submittedName>
        <fullName evidence="2">Uncharacterized protein</fullName>
    </submittedName>
</protein>
<feature type="chain" id="PRO_5016737865" evidence="1">
    <location>
        <begin position="27"/>
        <end position="152"/>
    </location>
</feature>
<keyword evidence="3" id="KW-1185">Reference proteome</keyword>
<evidence type="ECO:0000256" key="1">
    <source>
        <dbReference type="SAM" id="SignalP"/>
    </source>
</evidence>
<dbReference type="EMBL" id="QUWK01000005">
    <property type="protein sequence ID" value="RFU95140.1"/>
    <property type="molecule type" value="Genomic_DNA"/>
</dbReference>
<sequence length="152" mass="17357">MHHIQSMKEIFLFPILLCLCVVPLAADETNSFQEAYDAQLPTDAMIGQIVRGEAGSAEEITKQALREPYGPVWLERYVSEILRKAFANTYNEQLVSLLPAEQVQVGRAMVRSGLYEVPFCFHSPIYHWGTMVWTSNEKDEWELLAIEVKPLL</sequence>
<dbReference type="AlphaFoldDB" id="A0A372MIY4"/>
<keyword evidence="1" id="KW-0732">Signal</keyword>
<reference evidence="3" key="1">
    <citation type="submission" date="2018-08" db="EMBL/GenBank/DDBJ databases">
        <authorList>
            <person name="Grouzdev D.S."/>
            <person name="Krutkina M.S."/>
        </authorList>
    </citation>
    <scope>NUCLEOTIDE SEQUENCE [LARGE SCALE GENOMIC DNA]</scope>
    <source>
        <strain evidence="3">4-11</strain>
    </source>
</reference>
<name>A0A372MIY4_9SPIR</name>
<comment type="caution">
    <text evidence="2">The sequence shown here is derived from an EMBL/GenBank/DDBJ whole genome shotgun (WGS) entry which is preliminary data.</text>
</comment>
<accession>A0A372MIY4</accession>
<reference evidence="2 3" key="2">
    <citation type="submission" date="2018-09" db="EMBL/GenBank/DDBJ databases">
        <title>Genome of Sphaerochaeta halotolerans strain 4-11.</title>
        <authorList>
            <person name="Nazina T.N."/>
            <person name="Sokolova D.S."/>
        </authorList>
    </citation>
    <scope>NUCLEOTIDE SEQUENCE [LARGE SCALE GENOMIC DNA]</scope>
    <source>
        <strain evidence="2 3">4-11</strain>
    </source>
</reference>